<comment type="subcellular location">
    <subcellularLocation>
        <location evidence="1">Cell membrane</location>
        <topology evidence="1">Multi-pass membrane protein</topology>
    </subcellularLocation>
</comment>
<evidence type="ECO:0000313" key="11">
    <source>
        <dbReference type="EMBL" id="SCY82765.1"/>
    </source>
</evidence>
<keyword evidence="3" id="KW-0050">Antiport</keyword>
<feature type="transmembrane region" description="Helical" evidence="9">
    <location>
        <begin position="187"/>
        <end position="205"/>
    </location>
</feature>
<dbReference type="OrthoDB" id="9762978at2"/>
<organism evidence="11 12">
    <name type="scientific">Alkaliphilus peptidifermentans DSM 18978</name>
    <dbReference type="NCBI Taxonomy" id="1120976"/>
    <lineage>
        <taxon>Bacteria</taxon>
        <taxon>Bacillati</taxon>
        <taxon>Bacillota</taxon>
        <taxon>Clostridia</taxon>
        <taxon>Peptostreptococcales</taxon>
        <taxon>Natronincolaceae</taxon>
        <taxon>Alkaliphilus</taxon>
    </lineage>
</organism>
<dbReference type="InterPro" id="IPR018461">
    <property type="entry name" value="Na/H_Antiport_NhaC-like_C"/>
</dbReference>
<dbReference type="InterPro" id="IPR052180">
    <property type="entry name" value="NhaC_Na-H+_Antiporter"/>
</dbReference>
<keyword evidence="2" id="KW-0813">Transport</keyword>
<dbReference type="AlphaFoldDB" id="A0A1G5J341"/>
<evidence type="ECO:0000256" key="7">
    <source>
        <dbReference type="ARBA" id="ARBA00023136"/>
    </source>
</evidence>
<evidence type="ECO:0000256" key="4">
    <source>
        <dbReference type="ARBA" id="ARBA00022475"/>
    </source>
</evidence>
<feature type="domain" description="Na+/H+ antiporter NhaC-like C-terminal" evidence="10">
    <location>
        <begin position="155"/>
        <end position="446"/>
    </location>
</feature>
<evidence type="ECO:0000256" key="5">
    <source>
        <dbReference type="ARBA" id="ARBA00022692"/>
    </source>
</evidence>
<keyword evidence="12" id="KW-1185">Reference proteome</keyword>
<dbReference type="Pfam" id="PF03553">
    <property type="entry name" value="Na_H_antiporter"/>
    <property type="match status" value="1"/>
</dbReference>
<proteinExistence type="inferred from homology"/>
<name>A0A1G5J341_9FIRM</name>
<evidence type="ECO:0000259" key="10">
    <source>
        <dbReference type="Pfam" id="PF03553"/>
    </source>
</evidence>
<evidence type="ECO:0000256" key="6">
    <source>
        <dbReference type="ARBA" id="ARBA00022989"/>
    </source>
</evidence>
<evidence type="ECO:0000256" key="9">
    <source>
        <dbReference type="SAM" id="Phobius"/>
    </source>
</evidence>
<feature type="transmembrane region" description="Helical" evidence="9">
    <location>
        <begin position="346"/>
        <end position="370"/>
    </location>
</feature>
<evidence type="ECO:0000256" key="1">
    <source>
        <dbReference type="ARBA" id="ARBA00004651"/>
    </source>
</evidence>
<dbReference type="GO" id="GO:0015297">
    <property type="term" value="F:antiporter activity"/>
    <property type="evidence" value="ECO:0007669"/>
    <property type="project" value="UniProtKB-KW"/>
</dbReference>
<gene>
    <name evidence="11" type="ORF">SAMN03080606_02648</name>
</gene>
<sequence length="459" mass="50109">MKEISQSTITILLIVILSGILLGIRLFNSPAYGLILGIILVYIIARRQGYEKRSLLKMMELGIRKASIILGIMILIGMISALWMMSGTIPAMMLLGFRYLSSMNFLLATFLITSGISIVLGTAIGTMSTVGIPLMELGKAMGMPLPLVAGTIISGAYLGDRSSPMSSSANLAANITETKLIDMLKHMLDTLLPAFFITILAYYFIGRPYTLHEAGLYRIQETQQLLTSSFQIGWFSFIPPILIIILAITKVPIVYCMLAGLLSSIVLVFVQQEVSAVFIIKVLVFGYSPDNLELSAILKGGGLLSMRNVILVIASSTALNGLLESLKILDGIMEKYLKGIKRAGGLIFRTVFLSFMMAVMTCNQSLAIIIPGRFMKKEFEKRGISANTLARSIADTGAVVVPLIPWNVNAIATTLILGVGTLNYLPYAFLCYLIPLTTVIYGYLGFIQLENKKKINEKA</sequence>
<dbReference type="RefSeq" id="WP_091544237.1">
    <property type="nucleotide sequence ID" value="NZ_FMUS01000017.1"/>
</dbReference>
<reference evidence="11 12" key="1">
    <citation type="submission" date="2016-10" db="EMBL/GenBank/DDBJ databases">
        <authorList>
            <person name="de Groot N.N."/>
        </authorList>
    </citation>
    <scope>NUCLEOTIDE SEQUENCE [LARGE SCALE GENOMIC DNA]</scope>
    <source>
        <strain evidence="11 12">DSM 18978</strain>
    </source>
</reference>
<accession>A0A1G5J341</accession>
<feature type="transmembrane region" description="Helical" evidence="9">
    <location>
        <begin position="7"/>
        <end position="24"/>
    </location>
</feature>
<feature type="transmembrane region" description="Helical" evidence="9">
    <location>
        <begin position="66"/>
        <end position="85"/>
    </location>
</feature>
<feature type="transmembrane region" description="Helical" evidence="9">
    <location>
        <begin position="424"/>
        <end position="444"/>
    </location>
</feature>
<evidence type="ECO:0000256" key="3">
    <source>
        <dbReference type="ARBA" id="ARBA00022449"/>
    </source>
</evidence>
<feature type="transmembrane region" description="Helical" evidence="9">
    <location>
        <begin position="225"/>
        <end position="248"/>
    </location>
</feature>
<feature type="transmembrane region" description="Helical" evidence="9">
    <location>
        <begin position="30"/>
        <end position="45"/>
    </location>
</feature>
<dbReference type="GO" id="GO:0005886">
    <property type="term" value="C:plasma membrane"/>
    <property type="evidence" value="ECO:0007669"/>
    <property type="project" value="UniProtKB-SubCell"/>
</dbReference>
<keyword evidence="5 9" id="KW-0812">Transmembrane</keyword>
<evidence type="ECO:0000256" key="8">
    <source>
        <dbReference type="ARBA" id="ARBA00038435"/>
    </source>
</evidence>
<keyword evidence="6 9" id="KW-1133">Transmembrane helix</keyword>
<evidence type="ECO:0000313" key="12">
    <source>
        <dbReference type="Proteomes" id="UP000198636"/>
    </source>
</evidence>
<protein>
    <submittedName>
        <fullName evidence="11">Na+:H+ antiporter, NhaC family</fullName>
    </submittedName>
</protein>
<comment type="similarity">
    <text evidence="8">Belongs to the NhaC Na(+)/H(+) (TC 2.A.35) antiporter family.</text>
</comment>
<feature type="transmembrane region" description="Helical" evidence="9">
    <location>
        <begin position="255"/>
        <end position="288"/>
    </location>
</feature>
<dbReference type="PANTHER" id="PTHR33451">
    <property type="entry name" value="MALATE-2H(+)/NA(+)-LACTATE ANTIPORTER"/>
    <property type="match status" value="1"/>
</dbReference>
<dbReference type="PANTHER" id="PTHR33451:SF3">
    <property type="entry name" value="MALATE-2H(+)_NA(+)-LACTATE ANTIPORTER"/>
    <property type="match status" value="1"/>
</dbReference>
<keyword evidence="4" id="KW-1003">Cell membrane</keyword>
<keyword evidence="7 9" id="KW-0472">Membrane</keyword>
<evidence type="ECO:0000256" key="2">
    <source>
        <dbReference type="ARBA" id="ARBA00022448"/>
    </source>
</evidence>
<dbReference type="EMBL" id="FMUS01000017">
    <property type="protein sequence ID" value="SCY82765.1"/>
    <property type="molecule type" value="Genomic_DNA"/>
</dbReference>
<feature type="transmembrane region" description="Helical" evidence="9">
    <location>
        <begin position="105"/>
        <end position="134"/>
    </location>
</feature>
<dbReference type="Proteomes" id="UP000198636">
    <property type="component" value="Unassembled WGS sequence"/>
</dbReference>